<name>X1SCJ2_9ZZZZ</name>
<evidence type="ECO:0000313" key="1">
    <source>
        <dbReference type="EMBL" id="GAI65459.1"/>
    </source>
</evidence>
<accession>X1SCJ2</accession>
<dbReference type="AlphaFoldDB" id="X1SCJ2"/>
<organism evidence="1">
    <name type="scientific">marine sediment metagenome</name>
    <dbReference type="NCBI Taxonomy" id="412755"/>
    <lineage>
        <taxon>unclassified sequences</taxon>
        <taxon>metagenomes</taxon>
        <taxon>ecological metagenomes</taxon>
    </lineage>
</organism>
<proteinExistence type="predicted"/>
<feature type="non-terminal residue" evidence="1">
    <location>
        <position position="1"/>
    </location>
</feature>
<protein>
    <submittedName>
        <fullName evidence="1">Uncharacterized protein</fullName>
    </submittedName>
</protein>
<reference evidence="1" key="1">
    <citation type="journal article" date="2014" name="Front. Microbiol.">
        <title>High frequency of phylogenetically diverse reductive dehalogenase-homologous genes in deep subseafloor sedimentary metagenomes.</title>
        <authorList>
            <person name="Kawai M."/>
            <person name="Futagami T."/>
            <person name="Toyoda A."/>
            <person name="Takaki Y."/>
            <person name="Nishi S."/>
            <person name="Hori S."/>
            <person name="Arai W."/>
            <person name="Tsubouchi T."/>
            <person name="Morono Y."/>
            <person name="Uchiyama I."/>
            <person name="Ito T."/>
            <person name="Fujiyama A."/>
            <person name="Inagaki F."/>
            <person name="Takami H."/>
        </authorList>
    </citation>
    <scope>NUCLEOTIDE SEQUENCE</scope>
    <source>
        <strain evidence="1">Expedition CK06-06</strain>
    </source>
</reference>
<dbReference type="EMBL" id="BARW01000507">
    <property type="protein sequence ID" value="GAI65459.1"/>
    <property type="molecule type" value="Genomic_DNA"/>
</dbReference>
<gene>
    <name evidence="1" type="ORF">S12H4_02173</name>
</gene>
<comment type="caution">
    <text evidence="1">The sequence shown here is derived from an EMBL/GenBank/DDBJ whole genome shotgun (WGS) entry which is preliminary data.</text>
</comment>
<sequence length="157" mass="18262">DFRVLVFPAIGNTSFTKVMEGIERLKEYSGKERIILHLTDHDPSGLDMTRDLEKRLLAYGGDPIQIKRIGLTYNQVRKFNLRPNPVKKSDTKAKNYISQFGPDCWELDALPPLEIQNLVVESIKEYIDFDVWNDRLREEKEGKGWLIKKIDEIGEKI</sequence>